<dbReference type="EMBL" id="JBGFUD010025491">
    <property type="protein sequence ID" value="MFH4984995.1"/>
    <property type="molecule type" value="Genomic_DNA"/>
</dbReference>
<evidence type="ECO:0008006" key="3">
    <source>
        <dbReference type="Google" id="ProtNLM"/>
    </source>
</evidence>
<evidence type="ECO:0000313" key="2">
    <source>
        <dbReference type="Proteomes" id="UP001608902"/>
    </source>
</evidence>
<dbReference type="Proteomes" id="UP001608902">
    <property type="component" value="Unassembled WGS sequence"/>
</dbReference>
<gene>
    <name evidence="1" type="ORF">AB6A40_011704</name>
</gene>
<comment type="caution">
    <text evidence="1">The sequence shown here is derived from an EMBL/GenBank/DDBJ whole genome shotgun (WGS) entry which is preliminary data.</text>
</comment>
<name>A0ABD6EYF8_9BILA</name>
<evidence type="ECO:0000313" key="1">
    <source>
        <dbReference type="EMBL" id="MFH4984995.1"/>
    </source>
</evidence>
<proteinExistence type="predicted"/>
<dbReference type="SUPFAM" id="SSF49464">
    <property type="entry name" value="Carboxypeptidase regulatory domain-like"/>
    <property type="match status" value="1"/>
</dbReference>
<keyword evidence="2" id="KW-1185">Reference proteome</keyword>
<organism evidence="1 2">
    <name type="scientific">Gnathostoma spinigerum</name>
    <dbReference type="NCBI Taxonomy" id="75299"/>
    <lineage>
        <taxon>Eukaryota</taxon>
        <taxon>Metazoa</taxon>
        <taxon>Ecdysozoa</taxon>
        <taxon>Nematoda</taxon>
        <taxon>Chromadorea</taxon>
        <taxon>Rhabditida</taxon>
        <taxon>Spirurina</taxon>
        <taxon>Gnathostomatomorpha</taxon>
        <taxon>Gnathostomatoidea</taxon>
        <taxon>Gnathostomatidae</taxon>
        <taxon>Gnathostoma</taxon>
    </lineage>
</organism>
<dbReference type="Gene3D" id="2.60.40.1120">
    <property type="entry name" value="Carboxypeptidase-like, regulatory domain"/>
    <property type="match status" value="1"/>
</dbReference>
<reference evidence="1 2" key="1">
    <citation type="submission" date="2024-08" db="EMBL/GenBank/DDBJ databases">
        <title>Gnathostoma spinigerum genome.</title>
        <authorList>
            <person name="Gonzalez-Bertolin B."/>
            <person name="Monzon S."/>
            <person name="Zaballos A."/>
            <person name="Jimenez P."/>
            <person name="Dekumyoy P."/>
            <person name="Varona S."/>
            <person name="Cuesta I."/>
            <person name="Sumanam S."/>
            <person name="Adisakwattana P."/>
            <person name="Gasser R.B."/>
            <person name="Hernandez-Gonzalez A."/>
            <person name="Young N.D."/>
            <person name="Perteguer M.J."/>
        </authorList>
    </citation>
    <scope>NUCLEOTIDE SEQUENCE [LARGE SCALE GENOMIC DNA]</scope>
    <source>
        <strain evidence="1">AL3</strain>
        <tissue evidence="1">Liver</tissue>
    </source>
</reference>
<dbReference type="AlphaFoldDB" id="A0ABD6EYF8"/>
<protein>
    <recommendedName>
        <fullName evidence="3">Carboxypeptidase M</fullName>
    </recommendedName>
</protein>
<dbReference type="InterPro" id="IPR008969">
    <property type="entry name" value="CarboxyPept-like_regulatory"/>
</dbReference>
<sequence>MWPKVDALLVQTACCYEIHGSGSLFSENKASILSVLQKRLQGLSGHVRTPEGDVPKSAVYVVIKGRALNVTINENGYYYVWLPSGWHNVEVMSAGFAPYSFSTKVSILDFENAILFLIEFYVER</sequence>
<accession>A0ABD6EYF8</accession>